<dbReference type="PROSITE" id="PS51257">
    <property type="entry name" value="PROKAR_LIPOPROTEIN"/>
    <property type="match status" value="1"/>
</dbReference>
<dbReference type="AlphaFoldDB" id="A0A1U9V3K9"/>
<dbReference type="InterPro" id="IPR042100">
    <property type="entry name" value="Bug_dom1"/>
</dbReference>
<dbReference type="Gene3D" id="3.40.190.10">
    <property type="entry name" value="Periplasmic binding protein-like II"/>
    <property type="match status" value="1"/>
</dbReference>
<proteinExistence type="inferred from homology"/>
<evidence type="ECO:0000256" key="2">
    <source>
        <dbReference type="SAM" id="SignalP"/>
    </source>
</evidence>
<organism evidence="3 4">
    <name type="scientific">Cupriavidus necator</name>
    <name type="common">Alcaligenes eutrophus</name>
    <name type="synonym">Ralstonia eutropha</name>
    <dbReference type="NCBI Taxonomy" id="106590"/>
    <lineage>
        <taxon>Bacteria</taxon>
        <taxon>Pseudomonadati</taxon>
        <taxon>Pseudomonadota</taxon>
        <taxon>Betaproteobacteria</taxon>
        <taxon>Burkholderiales</taxon>
        <taxon>Burkholderiaceae</taxon>
        <taxon>Cupriavidus</taxon>
    </lineage>
</organism>
<keyword evidence="2" id="KW-0732">Signal</keyword>
<dbReference type="InterPro" id="IPR005064">
    <property type="entry name" value="BUG"/>
</dbReference>
<dbReference type="SUPFAM" id="SSF53850">
    <property type="entry name" value="Periplasmic binding protein-like II"/>
    <property type="match status" value="1"/>
</dbReference>
<dbReference type="KEGG" id="cuh:BJN34_35715"/>
<reference evidence="4" key="1">
    <citation type="submission" date="2017-02" db="EMBL/GenBank/DDBJ databases">
        <title>Complete genome sequence of Cupriavidus necator strain NH9, a 3-chlorobenzoate degrader.</title>
        <authorList>
            <person name="Moriuchi R."/>
            <person name="Dohra H."/>
            <person name="Ogawa N."/>
        </authorList>
    </citation>
    <scope>NUCLEOTIDE SEQUENCE [LARGE SCALE GENOMIC DNA]</scope>
    <source>
        <strain evidence="4">NH9</strain>
        <plasmid evidence="4">penh92</plasmid>
    </source>
</reference>
<gene>
    <name evidence="3" type="ORF">BJN34_35715</name>
</gene>
<dbReference type="Proteomes" id="UP000189627">
    <property type="component" value="Plasmid pENH92"/>
</dbReference>
<dbReference type="CDD" id="cd07012">
    <property type="entry name" value="PBP2_Bug_TTT"/>
    <property type="match status" value="1"/>
</dbReference>
<comment type="similarity">
    <text evidence="1">Belongs to the UPF0065 (bug) family.</text>
</comment>
<name>A0A1U9V3K9_CUPNE</name>
<evidence type="ECO:0000313" key="3">
    <source>
        <dbReference type="EMBL" id="AQV99227.1"/>
    </source>
</evidence>
<feature type="chain" id="PRO_5012211491" evidence="2">
    <location>
        <begin position="25"/>
        <end position="325"/>
    </location>
</feature>
<dbReference type="PANTHER" id="PTHR42928:SF5">
    <property type="entry name" value="BLR1237 PROTEIN"/>
    <property type="match status" value="1"/>
</dbReference>
<geneLocation type="plasmid" evidence="4">
    <name>penh92</name>
</geneLocation>
<dbReference type="EMBL" id="CP017759">
    <property type="protein sequence ID" value="AQV99227.1"/>
    <property type="molecule type" value="Genomic_DNA"/>
</dbReference>
<sequence length="325" mass="35051">MKCMKALFAAMIAFVVSLSCPALAQKFPDKPVKVILPYPVGTGPDMVMRRVGEKLSRWWGQPVIVENRPGGNGWIAVTAAKRSAPDGYTLLQADTLLFGLQPHLYRRLPFDPVKDFDPVAPMYRTPFFVVVNSNSGWKSMADLIAAAKAKGGALTYGSSGIGSQAHLGAEMLEQSAGVKMTHIPYKDTPLMYTAIANGELGWAFGTALSAGPLLQAHKVKLLALAAPKRHPSFPDVPTIAESGGPRDVEMKTWIALFAPHGTPKSIVEKINGDVARAMAEPDVREFLTPVAFSAWSAPPAELAKTVEDDLKQYGEVAKRVQISLD</sequence>
<protein>
    <submittedName>
        <fullName evidence="3">TctC</fullName>
    </submittedName>
</protein>
<dbReference type="PANTHER" id="PTHR42928">
    <property type="entry name" value="TRICARBOXYLATE-BINDING PROTEIN"/>
    <property type="match status" value="1"/>
</dbReference>
<accession>A0A1U9V3K9</accession>
<dbReference type="PIRSF" id="PIRSF017082">
    <property type="entry name" value="YflP"/>
    <property type="match status" value="1"/>
</dbReference>
<dbReference type="Pfam" id="PF03401">
    <property type="entry name" value="TctC"/>
    <property type="match status" value="1"/>
</dbReference>
<feature type="signal peptide" evidence="2">
    <location>
        <begin position="1"/>
        <end position="24"/>
    </location>
</feature>
<evidence type="ECO:0000313" key="4">
    <source>
        <dbReference type="Proteomes" id="UP000189627"/>
    </source>
</evidence>
<keyword evidence="3" id="KW-0614">Plasmid</keyword>
<dbReference type="Gene3D" id="3.40.190.150">
    <property type="entry name" value="Bordetella uptake gene, domain 1"/>
    <property type="match status" value="1"/>
</dbReference>
<evidence type="ECO:0000256" key="1">
    <source>
        <dbReference type="ARBA" id="ARBA00006987"/>
    </source>
</evidence>